<evidence type="ECO:0000313" key="1">
    <source>
        <dbReference type="EMBL" id="CAD7203912.1"/>
    </source>
</evidence>
<dbReference type="EMBL" id="OA571352">
    <property type="protein sequence ID" value="CAD7203912.1"/>
    <property type="molecule type" value="Genomic_DNA"/>
</dbReference>
<organism evidence="1">
    <name type="scientific">Timema douglasi</name>
    <name type="common">Walking stick</name>
    <dbReference type="NCBI Taxonomy" id="61478"/>
    <lineage>
        <taxon>Eukaryota</taxon>
        <taxon>Metazoa</taxon>
        <taxon>Ecdysozoa</taxon>
        <taxon>Arthropoda</taxon>
        <taxon>Hexapoda</taxon>
        <taxon>Insecta</taxon>
        <taxon>Pterygota</taxon>
        <taxon>Neoptera</taxon>
        <taxon>Polyneoptera</taxon>
        <taxon>Phasmatodea</taxon>
        <taxon>Timematodea</taxon>
        <taxon>Timematoidea</taxon>
        <taxon>Timematidae</taxon>
        <taxon>Timema</taxon>
    </lineage>
</organism>
<gene>
    <name evidence="1" type="ORF">TDIB3V08_LOCUS10077</name>
</gene>
<accession>A0A7R8ZDP6</accession>
<protein>
    <submittedName>
        <fullName evidence="1">Uncharacterized protein</fullName>
    </submittedName>
</protein>
<reference evidence="1" key="1">
    <citation type="submission" date="2020-11" db="EMBL/GenBank/DDBJ databases">
        <authorList>
            <person name="Tran Van P."/>
        </authorList>
    </citation>
    <scope>NUCLEOTIDE SEQUENCE</scope>
</reference>
<proteinExistence type="predicted"/>
<dbReference type="AlphaFoldDB" id="A0A7R8ZDP6"/>
<sequence>MSLRLRNINSLDLKQENEIMAKAGAGAKNINIGKPTITVKNITFERKATVTAGKSLKENVVQRTALGELSNKILSRDEDSTSTTNIVKKEVVKTRFLTVAAIHK</sequence>
<name>A0A7R8ZDP6_TIMDO</name>